<keyword evidence="1" id="KW-0812">Transmembrane</keyword>
<name>A0A1H9MYQ3_9ACTN</name>
<proteinExistence type="predicted"/>
<keyword evidence="1" id="KW-0472">Membrane</keyword>
<sequence length="133" mass="14891">MEAYLPMVVILAAGLAVAAMYLIMGSTVRRARAAREEYSDYVSRELTFYSGDILERGITHDPWGSHEYLVYIDRGNGSVHVCAEWHRGHAKGLLSCLATYEAKLASSVESYRSLDHQTVERSAYNAWVTGERS</sequence>
<dbReference type="EMBL" id="FOGP01000001">
    <property type="protein sequence ID" value="SER28802.1"/>
    <property type="molecule type" value="Genomic_DNA"/>
</dbReference>
<evidence type="ECO:0000256" key="1">
    <source>
        <dbReference type="SAM" id="Phobius"/>
    </source>
</evidence>
<dbReference type="Proteomes" id="UP000199128">
    <property type="component" value="Unassembled WGS sequence"/>
</dbReference>
<dbReference type="RefSeq" id="WP_143802903.1">
    <property type="nucleotide sequence ID" value="NZ_FOGP01000001.1"/>
</dbReference>
<reference evidence="3" key="1">
    <citation type="submission" date="2016-10" db="EMBL/GenBank/DDBJ databases">
        <authorList>
            <person name="Varghese N."/>
            <person name="Submissions S."/>
        </authorList>
    </citation>
    <scope>NUCLEOTIDE SEQUENCE [LARGE SCALE GENOMIC DNA]</scope>
    <source>
        <strain evidence="3">KHGC19</strain>
    </source>
</reference>
<organism evidence="2 3">
    <name type="scientific">Parafannyhessea umbonata</name>
    <dbReference type="NCBI Taxonomy" id="604330"/>
    <lineage>
        <taxon>Bacteria</taxon>
        <taxon>Bacillati</taxon>
        <taxon>Actinomycetota</taxon>
        <taxon>Coriobacteriia</taxon>
        <taxon>Coriobacteriales</taxon>
        <taxon>Atopobiaceae</taxon>
        <taxon>Parafannyhessea</taxon>
    </lineage>
</organism>
<protein>
    <submittedName>
        <fullName evidence="2">Uncharacterized protein</fullName>
    </submittedName>
</protein>
<feature type="transmembrane region" description="Helical" evidence="1">
    <location>
        <begin position="6"/>
        <end position="24"/>
    </location>
</feature>
<keyword evidence="1" id="KW-1133">Transmembrane helix</keyword>
<gene>
    <name evidence="2" type="ORF">SAMN05216446_0045</name>
</gene>
<dbReference type="AlphaFoldDB" id="A0A1H9MYQ3"/>
<accession>A0A1H9MYQ3</accession>
<evidence type="ECO:0000313" key="3">
    <source>
        <dbReference type="Proteomes" id="UP000199128"/>
    </source>
</evidence>
<evidence type="ECO:0000313" key="2">
    <source>
        <dbReference type="EMBL" id="SER28802.1"/>
    </source>
</evidence>